<dbReference type="GO" id="GO:0008408">
    <property type="term" value="F:3'-5' exonuclease activity"/>
    <property type="evidence" value="ECO:0007669"/>
    <property type="project" value="InterPro"/>
</dbReference>
<gene>
    <name evidence="2" type="ORF">S03H2_20854</name>
</gene>
<organism evidence="2">
    <name type="scientific">marine sediment metagenome</name>
    <dbReference type="NCBI Taxonomy" id="412755"/>
    <lineage>
        <taxon>unclassified sequences</taxon>
        <taxon>metagenomes</taxon>
        <taxon>ecological metagenomes</taxon>
    </lineage>
</organism>
<evidence type="ECO:0000313" key="2">
    <source>
        <dbReference type="EMBL" id="GAH40482.1"/>
    </source>
</evidence>
<dbReference type="InterPro" id="IPR002562">
    <property type="entry name" value="3'-5'_exonuclease_dom"/>
</dbReference>
<dbReference type="GO" id="GO:0003676">
    <property type="term" value="F:nucleic acid binding"/>
    <property type="evidence" value="ECO:0007669"/>
    <property type="project" value="InterPro"/>
</dbReference>
<dbReference type="Gene3D" id="3.30.420.10">
    <property type="entry name" value="Ribonuclease H-like superfamily/Ribonuclease H"/>
    <property type="match status" value="1"/>
</dbReference>
<dbReference type="EMBL" id="BARU01011044">
    <property type="protein sequence ID" value="GAH40482.1"/>
    <property type="molecule type" value="Genomic_DNA"/>
</dbReference>
<dbReference type="GO" id="GO:0006139">
    <property type="term" value="P:nucleobase-containing compound metabolic process"/>
    <property type="evidence" value="ECO:0007669"/>
    <property type="project" value="InterPro"/>
</dbReference>
<feature type="non-terminal residue" evidence="2">
    <location>
        <position position="174"/>
    </location>
</feature>
<name>X1F6E9_9ZZZZ</name>
<protein>
    <recommendedName>
        <fullName evidence="1">3'-5' exonuclease domain-containing protein</fullName>
    </recommendedName>
</protein>
<dbReference type="AlphaFoldDB" id="X1F6E9"/>
<dbReference type="SUPFAM" id="SSF53098">
    <property type="entry name" value="Ribonuclease H-like"/>
    <property type="match status" value="1"/>
</dbReference>
<reference evidence="2" key="1">
    <citation type="journal article" date="2014" name="Front. Microbiol.">
        <title>High frequency of phylogenetically diverse reductive dehalogenase-homologous genes in deep subseafloor sedimentary metagenomes.</title>
        <authorList>
            <person name="Kawai M."/>
            <person name="Futagami T."/>
            <person name="Toyoda A."/>
            <person name="Takaki Y."/>
            <person name="Nishi S."/>
            <person name="Hori S."/>
            <person name="Arai W."/>
            <person name="Tsubouchi T."/>
            <person name="Morono Y."/>
            <person name="Uchiyama I."/>
            <person name="Ito T."/>
            <person name="Fujiyama A."/>
            <person name="Inagaki F."/>
            <person name="Takami H."/>
        </authorList>
    </citation>
    <scope>NUCLEOTIDE SEQUENCE</scope>
    <source>
        <strain evidence="2">Expedition CK06-06</strain>
    </source>
</reference>
<accession>X1F6E9</accession>
<comment type="caution">
    <text evidence="2">The sequence shown here is derived from an EMBL/GenBank/DDBJ whole genome shotgun (WGS) entry which is preliminary data.</text>
</comment>
<sequence length="174" mass="20117">MIRAIDTETTGLNPFTGDKPFLITSYGENDPGTAIYIGKDDLIPISTYLTSENEAVFHNAKFDLHMLEVYGMRTTCMVHDTMVMAHVYNPGEDNKQLKVLAKKYLGEEPTDEKAVKDWLRKNKTKRYDRVPSEIMEPYAINDTKITYLLYLFYEKQGVTKDPIYLKEMQLLKCL</sequence>
<feature type="domain" description="3'-5' exonuclease" evidence="1">
    <location>
        <begin position="4"/>
        <end position="151"/>
    </location>
</feature>
<evidence type="ECO:0000259" key="1">
    <source>
        <dbReference type="Pfam" id="PF01612"/>
    </source>
</evidence>
<proteinExistence type="predicted"/>
<dbReference type="InterPro" id="IPR012337">
    <property type="entry name" value="RNaseH-like_sf"/>
</dbReference>
<dbReference type="Pfam" id="PF01612">
    <property type="entry name" value="DNA_pol_A_exo1"/>
    <property type="match status" value="1"/>
</dbReference>
<dbReference type="InterPro" id="IPR036397">
    <property type="entry name" value="RNaseH_sf"/>
</dbReference>